<keyword evidence="7" id="KW-0175">Coiled coil</keyword>
<dbReference type="Pfam" id="PF25523">
    <property type="entry name" value="Ig_RIMBP2"/>
    <property type="match status" value="1"/>
</dbReference>
<dbReference type="SUPFAM" id="SSF49265">
    <property type="entry name" value="Fibronectin type III"/>
    <property type="match status" value="2"/>
</dbReference>
<dbReference type="InterPro" id="IPR036116">
    <property type="entry name" value="FN3_sf"/>
</dbReference>
<gene>
    <name evidence="11" type="ORF">MEDL_5543</name>
</gene>
<evidence type="ECO:0000256" key="4">
    <source>
        <dbReference type="ARBA" id="ARBA00022490"/>
    </source>
</evidence>
<feature type="compositionally biased region" description="Basic and acidic residues" evidence="8">
    <location>
        <begin position="348"/>
        <end position="362"/>
    </location>
</feature>
<feature type="compositionally biased region" description="Polar residues" evidence="8">
    <location>
        <begin position="1419"/>
        <end position="1432"/>
    </location>
</feature>
<dbReference type="GO" id="GO:0045202">
    <property type="term" value="C:synapse"/>
    <property type="evidence" value="ECO:0007669"/>
    <property type="project" value="GOC"/>
</dbReference>
<comment type="similarity">
    <text evidence="2">Belongs to the RIMBP family.</text>
</comment>
<dbReference type="Gene3D" id="2.30.30.40">
    <property type="entry name" value="SH3 Domains"/>
    <property type="match status" value="3"/>
</dbReference>
<keyword evidence="4" id="KW-0963">Cytoplasm</keyword>
<reference evidence="11" key="1">
    <citation type="submission" date="2021-03" db="EMBL/GenBank/DDBJ databases">
        <authorList>
            <person name="Bekaert M."/>
        </authorList>
    </citation>
    <scope>NUCLEOTIDE SEQUENCE</scope>
</reference>
<evidence type="ECO:0000256" key="8">
    <source>
        <dbReference type="SAM" id="MobiDB-lite"/>
    </source>
</evidence>
<feature type="region of interest" description="Disordered" evidence="8">
    <location>
        <begin position="1011"/>
        <end position="1034"/>
    </location>
</feature>
<dbReference type="FunFam" id="2.30.30.40:FF:000016">
    <property type="entry name" value="RIMS-binding protein 2 isoform X2"/>
    <property type="match status" value="1"/>
</dbReference>
<dbReference type="Gene3D" id="2.60.40.10">
    <property type="entry name" value="Immunoglobulins"/>
    <property type="match status" value="3"/>
</dbReference>
<dbReference type="Pfam" id="PF00041">
    <property type="entry name" value="fn3"/>
    <property type="match status" value="1"/>
</dbReference>
<dbReference type="InterPro" id="IPR036028">
    <property type="entry name" value="SH3-like_dom_sf"/>
</dbReference>
<accession>A0A8S3Q0P2</accession>
<feature type="compositionally biased region" description="Basic and acidic residues" evidence="8">
    <location>
        <begin position="1562"/>
        <end position="1573"/>
    </location>
</feature>
<feature type="region of interest" description="Disordered" evidence="8">
    <location>
        <begin position="30"/>
        <end position="53"/>
    </location>
</feature>
<name>A0A8S3Q0P2_MYTED</name>
<dbReference type="Pfam" id="PF07653">
    <property type="entry name" value="SH3_2"/>
    <property type="match status" value="2"/>
</dbReference>
<feature type="domain" description="SH3" evidence="9">
    <location>
        <begin position="1676"/>
        <end position="1744"/>
    </location>
</feature>
<feature type="domain" description="SH3" evidence="9">
    <location>
        <begin position="910"/>
        <end position="978"/>
    </location>
</feature>
<dbReference type="PROSITE" id="PS50002">
    <property type="entry name" value="SH3"/>
    <property type="match status" value="3"/>
</dbReference>
<dbReference type="InterPro" id="IPR001452">
    <property type="entry name" value="SH3_domain"/>
</dbReference>
<evidence type="ECO:0000259" key="10">
    <source>
        <dbReference type="PROSITE" id="PS50853"/>
    </source>
</evidence>
<evidence type="ECO:0000256" key="2">
    <source>
        <dbReference type="ARBA" id="ARBA00010749"/>
    </source>
</evidence>
<evidence type="ECO:0000256" key="6">
    <source>
        <dbReference type="PROSITE-ProRule" id="PRU00192"/>
    </source>
</evidence>
<protein>
    <submittedName>
        <fullName evidence="11">BZRAP1</fullName>
    </submittedName>
</protein>
<feature type="compositionally biased region" description="Polar residues" evidence="8">
    <location>
        <begin position="792"/>
        <end position="803"/>
    </location>
</feature>
<feature type="compositionally biased region" description="Acidic residues" evidence="8">
    <location>
        <begin position="1405"/>
        <end position="1415"/>
    </location>
</feature>
<keyword evidence="5" id="KW-0677">Repeat</keyword>
<dbReference type="PRINTS" id="PR00452">
    <property type="entry name" value="SH3DOMAIN"/>
</dbReference>
<feature type="compositionally biased region" description="Basic and acidic residues" evidence="8">
    <location>
        <begin position="1530"/>
        <end position="1553"/>
    </location>
</feature>
<feature type="region of interest" description="Disordered" evidence="8">
    <location>
        <begin position="751"/>
        <end position="841"/>
    </location>
</feature>
<feature type="compositionally biased region" description="Low complexity" evidence="8">
    <location>
        <begin position="764"/>
        <end position="784"/>
    </location>
</feature>
<feature type="compositionally biased region" description="Basic and acidic residues" evidence="8">
    <location>
        <begin position="38"/>
        <end position="53"/>
    </location>
</feature>
<keyword evidence="3 6" id="KW-0728">SH3 domain</keyword>
<feature type="coiled-coil region" evidence="7">
    <location>
        <begin position="536"/>
        <end position="751"/>
    </location>
</feature>
<evidence type="ECO:0000256" key="7">
    <source>
        <dbReference type="SAM" id="Coils"/>
    </source>
</evidence>
<feature type="compositionally biased region" description="Polar residues" evidence="8">
    <location>
        <begin position="1580"/>
        <end position="1626"/>
    </location>
</feature>
<feature type="region of interest" description="Disordered" evidence="8">
    <location>
        <begin position="1397"/>
        <end position="1669"/>
    </location>
</feature>
<dbReference type="InterPro" id="IPR057884">
    <property type="entry name" value="FN3_RIM-BP1/2/3"/>
</dbReference>
<sequence length="1887" mass="212245">MELGRRYSSGRFTLKDDDFEFDFNDISRASTPMSIKSAKSEGRRRERSSHSIEDYKRKIARLKSELEMEKARNKQVHKEKTSEIKTIQSKLEKEKEDQIHHLEDKLIQEKRREVEILQDSIIKSKDRELKQVLRYKEDEVSSLKAKVEKDIQTAVKMSKEEEKSRYEETLREMADENHRLKDERKKLEEKLRKKAAEENKKDKEFTEIKDGYDAELRKILDESRKLAIVNLQKLKKAEKALSEGGFAEDDSLCSTPFSDILSHHSRRAPSRTLAQKLEEIRVDELELEKYLASADPSPAFSLSNPSPALFIPKSSPGFSLNKTYSMDSAFSLPSKSPAMFSSSGGDEESQKENRKLSEDKDRHLQKRVSELQTQVQRLERKISLLNNENESIKKRQDEKKPLEEKIKTLKKRNAELAAIARRLEEKAKHLQQENIKKVKEDGHGHPETDHLKKMFARQRAKDLSEHAKAMLAKDREIEELRKKCQELADQLSNAEFLGPENVQMYEEKEELISIIKQAAKERLTMEKQIAKIKPNVQADTKRLKELESVNEALQNEVVKLSKAKEETERLEIEFTQKKIECERLNKEIERERGRSRHLEADLQESATQNTELTIQVSDLTHRLADLEKVSEECNLLRLNLTEAQRECEQAKNERNRLQKQVTELEDTVKNLKDTAEQFTQLEHDHQKTVQKLQEKQTHYDQLQQAHDQTKKDYEDALSKLQGRVSNLQDQCQKQEERHRVLTEELEQLRAATKSVKNSPRNKSHNTSSSTTHNKSDSFSSSAYDSQKHTENNDTNIIESSKSLDTGFADDDEVELSNGLSPDQGKVNQSDLANQSDLNEDPELNEIAKKLKELEASSDSEDEVISQEVISEEVIPIEDKGEDSGMESNFDRKSKDDFMAEDRTAMLEKKGPITVYIAKYTYDPYQHSPNDNPDAELALSSGDYVLVYGDMDEDGFFEAELMDGRRGLVPSNFIEKLSDDDLSEFHAIMSGNNPQEHDDDSTAANSLQQELDFDSSEETDTKSAKNSNSKSPALEDLSVQKSEISSHIDSTVIPFPKNLVLERQLGSSVVITWQPPENVSPQDVRVYHVCLDGKVIITVKGNERTKSLIENVDCNQVHRISVRCLSSKGLSQDNQATILIGKDAVPAPSQLIASNITPNSATLTWLPGNSNFQHCISLNGNEVRVVKGSICSYNLTGLEAGTEHTVTITARNPLGEKTKGHQSAFVEFRTLKGGMPEPPINVQVEAGPREGSLLLTWLPVTLEPSGFSNGALVKGYVVYADGQRTKEAKGATNDHMILNASDFRGFIPRNLVVRTVNTDNQESTDSEVVKLPHSLISEITDSAAKELVSKDKSKKTPSASKERQPSIDQEIQKAVEVVTESEVAMSPSNVYEADFIESSSNSELSDIPEVEEDSNEELANGSSIQDDQSSSLVFPNHDTPVQDLNEDDSSTPRSTSTPRAIHKSSQPSSSTPPTIKVDLATKDRSRASPKMKIPAIEITRDSSSERGNSLDVSEDETDLDNSSKGKSPTKKQHESPKATKHSPRDRSDIDHVDSESTSNIDTKFSDENIRKSVDKNIPPSDHSQTNGYQSLDSSFDSSRTITSKNNSPRSISNTPRKQPTNGTQSGHDANANKVIRENSPVRTVKRDDIPPLDLNGCDDRSDVDSISGEINPPIDDNRIRLFVALFDYDPESMSPNTDALDEELPFKEGQIIKIFGDKDADGFYRGESNGRAGYVPCNMVSEVQVDDDELADQLLKESQGTTFNINAQLIGNHGNDHFIKPVKSSDELSSTSPSSMLPVYDSENLRRMVALYDYDPQELSPNVDAEVELSFKVGDIIMVYGEMDDDGFFMGEHNGKRGLVPSNFLQEALLTDDEAMESASVVSPARPL</sequence>
<dbReference type="CDD" id="cd12013">
    <property type="entry name" value="SH3_RIM-BP_3"/>
    <property type="match status" value="1"/>
</dbReference>
<dbReference type="Gene3D" id="1.20.5.170">
    <property type="match status" value="1"/>
</dbReference>
<dbReference type="InterPro" id="IPR013783">
    <property type="entry name" value="Ig-like_fold"/>
</dbReference>
<dbReference type="PANTHER" id="PTHR14234">
    <property type="entry name" value="RIM BINDING PROTEIN-RELATED"/>
    <property type="match status" value="1"/>
</dbReference>
<dbReference type="CDD" id="cd12014">
    <property type="entry name" value="SH3_RIM-BP_1"/>
    <property type="match status" value="1"/>
</dbReference>
<dbReference type="SUPFAM" id="SSF50044">
    <property type="entry name" value="SH3-domain"/>
    <property type="match status" value="3"/>
</dbReference>
<dbReference type="GO" id="GO:0007274">
    <property type="term" value="P:neuromuscular synaptic transmission"/>
    <property type="evidence" value="ECO:0007669"/>
    <property type="project" value="TreeGrafter"/>
</dbReference>
<dbReference type="FunFam" id="2.30.30.40:FF:000023">
    <property type="entry name" value="RIMS-binding protein 2 isoform F"/>
    <property type="match status" value="1"/>
</dbReference>
<dbReference type="OrthoDB" id="4158657at2759"/>
<dbReference type="CDD" id="cd12012">
    <property type="entry name" value="SH3_RIM-BP_2"/>
    <property type="match status" value="1"/>
</dbReference>
<evidence type="ECO:0000256" key="1">
    <source>
        <dbReference type="ARBA" id="ARBA00004496"/>
    </source>
</evidence>
<feature type="region of interest" description="Disordered" evidence="8">
    <location>
        <begin position="157"/>
        <end position="184"/>
    </location>
</feature>
<dbReference type="FunFam" id="2.30.30.40:FF:000006">
    <property type="entry name" value="RIMS-binding protein 2 isoform X1"/>
    <property type="match status" value="1"/>
</dbReference>
<dbReference type="PANTHER" id="PTHR14234:SF19">
    <property type="entry name" value="RIM-BINDING PROTEIN, ISOFORM F"/>
    <property type="match status" value="1"/>
</dbReference>
<proteinExistence type="inferred from homology"/>
<evidence type="ECO:0000313" key="12">
    <source>
        <dbReference type="Proteomes" id="UP000683360"/>
    </source>
</evidence>
<feature type="domain" description="Fibronectin type-III" evidence="10">
    <location>
        <begin position="1146"/>
        <end position="1232"/>
    </location>
</feature>
<feature type="region of interest" description="Disordered" evidence="8">
    <location>
        <begin position="245"/>
        <end position="275"/>
    </location>
</feature>
<dbReference type="SMART" id="SM00326">
    <property type="entry name" value="SH3"/>
    <property type="match status" value="3"/>
</dbReference>
<comment type="caution">
    <text evidence="11">The sequence shown here is derived from an EMBL/GenBank/DDBJ whole genome shotgun (WGS) entry which is preliminary data.</text>
</comment>
<comment type="subcellular location">
    <subcellularLocation>
        <location evidence="1">Cytoplasm</location>
    </subcellularLocation>
</comment>
<feature type="domain" description="SH3" evidence="9">
    <location>
        <begin position="1802"/>
        <end position="1869"/>
    </location>
</feature>
<evidence type="ECO:0000256" key="3">
    <source>
        <dbReference type="ARBA" id="ARBA00022443"/>
    </source>
</evidence>
<feature type="domain" description="Fibronectin type-III" evidence="10">
    <location>
        <begin position="1054"/>
        <end position="1143"/>
    </location>
</feature>
<feature type="compositionally biased region" description="Low complexity" evidence="8">
    <location>
        <begin position="1450"/>
        <end position="1473"/>
    </location>
</feature>
<feature type="region of interest" description="Disordered" evidence="8">
    <location>
        <begin position="1346"/>
        <end position="1367"/>
    </location>
</feature>
<dbReference type="InterPro" id="IPR035753">
    <property type="entry name" value="RIM-BP_SH3_2"/>
</dbReference>
<feature type="region of interest" description="Disordered" evidence="8">
    <location>
        <begin position="331"/>
        <end position="371"/>
    </location>
</feature>
<dbReference type="Pfam" id="PF25566">
    <property type="entry name" value="RIMB1_N"/>
    <property type="match status" value="1"/>
</dbReference>
<feature type="compositionally biased region" description="Polar residues" evidence="8">
    <location>
        <begin position="817"/>
        <end position="836"/>
    </location>
</feature>
<dbReference type="InterPro" id="IPR035755">
    <property type="entry name" value="RIM-BP_SH3_3"/>
</dbReference>
<dbReference type="PROSITE" id="PS50853">
    <property type="entry name" value="FN3"/>
    <property type="match status" value="2"/>
</dbReference>
<dbReference type="SMART" id="SM00060">
    <property type="entry name" value="FN3"/>
    <property type="match status" value="2"/>
</dbReference>
<dbReference type="Pfam" id="PF14604">
    <property type="entry name" value="SH3_9"/>
    <property type="match status" value="1"/>
</dbReference>
<dbReference type="InterPro" id="IPR040325">
    <property type="entry name" value="RIMBP1/2/3"/>
</dbReference>
<dbReference type="InterPro" id="IPR057950">
    <property type="entry name" value="RIMB1/RIM3A-C-like_N"/>
</dbReference>
<keyword evidence="12" id="KW-1185">Reference proteome</keyword>
<feature type="compositionally biased region" description="Polar residues" evidence="8">
    <location>
        <begin position="331"/>
        <end position="344"/>
    </location>
</feature>
<dbReference type="Proteomes" id="UP000683360">
    <property type="component" value="Unassembled WGS sequence"/>
</dbReference>
<dbReference type="EMBL" id="CAJPWZ010000320">
    <property type="protein sequence ID" value="CAG2190237.1"/>
    <property type="molecule type" value="Genomic_DNA"/>
</dbReference>
<evidence type="ECO:0000259" key="9">
    <source>
        <dbReference type="PROSITE" id="PS50002"/>
    </source>
</evidence>
<dbReference type="InterPro" id="IPR003961">
    <property type="entry name" value="FN3_dom"/>
</dbReference>
<dbReference type="Gene3D" id="1.10.287.510">
    <property type="entry name" value="Helix hairpin bin"/>
    <property type="match status" value="1"/>
</dbReference>
<evidence type="ECO:0000313" key="11">
    <source>
        <dbReference type="EMBL" id="CAG2190237.1"/>
    </source>
</evidence>
<dbReference type="CDD" id="cd00063">
    <property type="entry name" value="FN3"/>
    <property type="match status" value="1"/>
</dbReference>
<organism evidence="11 12">
    <name type="scientific">Mytilus edulis</name>
    <name type="common">Blue mussel</name>
    <dbReference type="NCBI Taxonomy" id="6550"/>
    <lineage>
        <taxon>Eukaryota</taxon>
        <taxon>Metazoa</taxon>
        <taxon>Spiralia</taxon>
        <taxon>Lophotrochozoa</taxon>
        <taxon>Mollusca</taxon>
        <taxon>Bivalvia</taxon>
        <taxon>Autobranchia</taxon>
        <taxon>Pteriomorphia</taxon>
        <taxon>Mytilida</taxon>
        <taxon>Mytiloidea</taxon>
        <taxon>Mytilidae</taxon>
        <taxon>Mytilinae</taxon>
        <taxon>Mytilus</taxon>
    </lineage>
</organism>
<evidence type="ECO:0000256" key="5">
    <source>
        <dbReference type="ARBA" id="ARBA00022737"/>
    </source>
</evidence>